<dbReference type="InterPro" id="IPR007502">
    <property type="entry name" value="Helicase-assoc_dom"/>
</dbReference>
<dbReference type="InterPro" id="IPR001878">
    <property type="entry name" value="Znf_CCHC"/>
</dbReference>
<dbReference type="SUPFAM" id="SSF57756">
    <property type="entry name" value="Retrovirus zinc finger-like domains"/>
    <property type="match status" value="1"/>
</dbReference>
<evidence type="ECO:0000313" key="3">
    <source>
        <dbReference type="EnsemblPlants" id="AUR62042389-RA:cds"/>
    </source>
</evidence>
<dbReference type="PROSITE" id="PS50158">
    <property type="entry name" value="ZF_CCHC"/>
    <property type="match status" value="1"/>
</dbReference>
<proteinExistence type="predicted"/>
<keyword evidence="4" id="KW-1185">Reference proteome</keyword>
<keyword evidence="1" id="KW-0863">Zinc-finger</keyword>
<dbReference type="InterPro" id="IPR048333">
    <property type="entry name" value="HA2_WH"/>
</dbReference>
<dbReference type="PANTHER" id="PTHR35046">
    <property type="entry name" value="ZINC KNUCKLE (CCHC-TYPE) FAMILY PROTEIN"/>
    <property type="match status" value="1"/>
</dbReference>
<dbReference type="InterPro" id="IPR036875">
    <property type="entry name" value="Znf_CCHC_sf"/>
</dbReference>
<dbReference type="Gene3D" id="1.20.120.1080">
    <property type="match status" value="1"/>
</dbReference>
<dbReference type="Pfam" id="PF00098">
    <property type="entry name" value="zf-CCHC"/>
    <property type="match status" value="1"/>
</dbReference>
<evidence type="ECO:0000313" key="4">
    <source>
        <dbReference type="Proteomes" id="UP000596660"/>
    </source>
</evidence>
<evidence type="ECO:0000256" key="1">
    <source>
        <dbReference type="PROSITE-ProRule" id="PRU00047"/>
    </source>
</evidence>
<dbReference type="SMART" id="SM00343">
    <property type="entry name" value="ZnF_C2HC"/>
    <property type="match status" value="1"/>
</dbReference>
<name>A0A803N938_CHEQI</name>
<feature type="domain" description="CCHC-type" evidence="2">
    <location>
        <begin position="133"/>
        <end position="149"/>
    </location>
</feature>
<reference evidence="3" key="1">
    <citation type="journal article" date="2017" name="Nature">
        <title>The genome of Chenopodium quinoa.</title>
        <authorList>
            <person name="Jarvis D.E."/>
            <person name="Ho Y.S."/>
            <person name="Lightfoot D.J."/>
            <person name="Schmoeckel S.M."/>
            <person name="Li B."/>
            <person name="Borm T.J.A."/>
            <person name="Ohyanagi H."/>
            <person name="Mineta K."/>
            <person name="Michell C.T."/>
            <person name="Saber N."/>
            <person name="Kharbatia N.M."/>
            <person name="Rupper R.R."/>
            <person name="Sharp A.R."/>
            <person name="Dally N."/>
            <person name="Boughton B.A."/>
            <person name="Woo Y.H."/>
            <person name="Gao G."/>
            <person name="Schijlen E.G.W.M."/>
            <person name="Guo X."/>
            <person name="Momin A.A."/>
            <person name="Negrao S."/>
            <person name="Al-Babili S."/>
            <person name="Gehring C."/>
            <person name="Roessner U."/>
            <person name="Jung C."/>
            <person name="Murphy K."/>
            <person name="Arold S.T."/>
            <person name="Gojobori T."/>
            <person name="van der Linden C.G."/>
            <person name="van Loo E.N."/>
            <person name="Jellen E.N."/>
            <person name="Maughan P.J."/>
            <person name="Tester M."/>
        </authorList>
    </citation>
    <scope>NUCLEOTIDE SEQUENCE [LARGE SCALE GENOMIC DNA]</scope>
    <source>
        <strain evidence="3">cv. PI 614886</strain>
    </source>
</reference>
<dbReference type="GO" id="GO:0008270">
    <property type="term" value="F:zinc ion binding"/>
    <property type="evidence" value="ECO:0007669"/>
    <property type="project" value="UniProtKB-KW"/>
</dbReference>
<dbReference type="SMART" id="SM00847">
    <property type="entry name" value="HA2"/>
    <property type="match status" value="1"/>
</dbReference>
<keyword evidence="1" id="KW-0862">Zinc</keyword>
<sequence length="364" mass="40841">MSEVKAKASGGSIGSGGYKKDEEIKLSDLLEFDGTLDPEVYFDWERRVDRIFSHKVELQSFFTFDEACELAVKVERQIKTSKLKSFRPNYAPKGETSKVFEKSETKDKNKGVSDSFKFDAQGKNQKVDKDEIKCFKCQGRGHYKSECPNRTVMTLTRYQALKEEDAKLALLLKEQREEEKNEYDLEGEFEEQPLCEAASDHNTLGKQIGLKPLPPKFEPMQHDGNKVISLSTCDEGGSSKRKKKDKQQDRVLQLVCQEDIEKLVQKLKDRVRSLEEGSGMDAVIYPLHGSLPPELQVMLSQLYLIDAIDENGAITSVGRTMAELPLEPSLSKTLIAANDNNGSLSQALKIAAMLSAETSLLPSF</sequence>
<accession>A0A803N938</accession>
<dbReference type="Proteomes" id="UP000596660">
    <property type="component" value="Unplaced"/>
</dbReference>
<reference evidence="3" key="2">
    <citation type="submission" date="2021-03" db="UniProtKB">
        <authorList>
            <consortium name="EnsemblPlants"/>
        </authorList>
    </citation>
    <scope>IDENTIFICATION</scope>
</reference>
<protein>
    <recommendedName>
        <fullName evidence="2">CCHC-type domain-containing protein</fullName>
    </recommendedName>
</protein>
<keyword evidence="1" id="KW-0479">Metal-binding</keyword>
<dbReference type="Gene3D" id="4.10.60.10">
    <property type="entry name" value="Zinc finger, CCHC-type"/>
    <property type="match status" value="1"/>
</dbReference>
<dbReference type="EnsemblPlants" id="AUR62042389-RA">
    <property type="protein sequence ID" value="AUR62042389-RA:cds"/>
    <property type="gene ID" value="AUR62042389"/>
</dbReference>
<dbReference type="AlphaFoldDB" id="A0A803N938"/>
<dbReference type="GO" id="GO:0003676">
    <property type="term" value="F:nucleic acid binding"/>
    <property type="evidence" value="ECO:0007669"/>
    <property type="project" value="InterPro"/>
</dbReference>
<dbReference type="Pfam" id="PF04408">
    <property type="entry name" value="WHD_HA2"/>
    <property type="match status" value="1"/>
</dbReference>
<dbReference type="Gramene" id="AUR62042389-RA">
    <property type="protein sequence ID" value="AUR62042389-RA:cds"/>
    <property type="gene ID" value="AUR62042389"/>
</dbReference>
<evidence type="ECO:0000259" key="2">
    <source>
        <dbReference type="PROSITE" id="PS50158"/>
    </source>
</evidence>
<organism evidence="3 4">
    <name type="scientific">Chenopodium quinoa</name>
    <name type="common">Quinoa</name>
    <dbReference type="NCBI Taxonomy" id="63459"/>
    <lineage>
        <taxon>Eukaryota</taxon>
        <taxon>Viridiplantae</taxon>
        <taxon>Streptophyta</taxon>
        <taxon>Embryophyta</taxon>
        <taxon>Tracheophyta</taxon>
        <taxon>Spermatophyta</taxon>
        <taxon>Magnoliopsida</taxon>
        <taxon>eudicotyledons</taxon>
        <taxon>Gunneridae</taxon>
        <taxon>Pentapetalae</taxon>
        <taxon>Caryophyllales</taxon>
        <taxon>Chenopodiaceae</taxon>
        <taxon>Chenopodioideae</taxon>
        <taxon>Atripliceae</taxon>
        <taxon>Chenopodium</taxon>
    </lineage>
</organism>
<dbReference type="PANTHER" id="PTHR35046:SF26">
    <property type="entry name" value="RNA-DIRECTED DNA POLYMERASE"/>
    <property type="match status" value="1"/>
</dbReference>